<feature type="domain" description="PDZ" evidence="13">
    <location>
        <begin position="126"/>
        <end position="179"/>
    </location>
</feature>
<evidence type="ECO:0000256" key="9">
    <source>
        <dbReference type="ARBA" id="ARBA00023049"/>
    </source>
</evidence>
<evidence type="ECO:0000256" key="6">
    <source>
        <dbReference type="ARBA" id="ARBA00022801"/>
    </source>
</evidence>
<evidence type="ECO:0000256" key="11">
    <source>
        <dbReference type="SAM" id="Phobius"/>
    </source>
</evidence>
<evidence type="ECO:0000256" key="1">
    <source>
        <dbReference type="ARBA" id="ARBA00001947"/>
    </source>
</evidence>
<keyword evidence="9 14" id="KW-0482">Metalloprotease</keyword>
<keyword evidence="6" id="KW-0378">Hydrolase</keyword>
<dbReference type="InterPro" id="IPR041489">
    <property type="entry name" value="PDZ_6"/>
</dbReference>
<keyword evidence="7" id="KW-0862">Zinc</keyword>
<dbReference type="EMBL" id="LCCN01000003">
    <property type="protein sequence ID" value="KKS33026.1"/>
    <property type="molecule type" value="Genomic_DNA"/>
</dbReference>
<accession>A0A0G1AFX2</accession>
<dbReference type="STRING" id="1618356.UU93_C0003G0034"/>
<gene>
    <name evidence="14" type="ORF">UU93_C0003G0034</name>
</gene>
<dbReference type="GO" id="GO:0006508">
    <property type="term" value="P:proteolysis"/>
    <property type="evidence" value="ECO:0007669"/>
    <property type="project" value="UniProtKB-KW"/>
</dbReference>
<reference evidence="14 15" key="1">
    <citation type="journal article" date="2015" name="Nature">
        <title>rRNA introns, odd ribosomes, and small enigmatic genomes across a large radiation of phyla.</title>
        <authorList>
            <person name="Brown C.T."/>
            <person name="Hug L.A."/>
            <person name="Thomas B.C."/>
            <person name="Sharon I."/>
            <person name="Castelle C.J."/>
            <person name="Singh A."/>
            <person name="Wilkins M.J."/>
            <person name="Williams K.H."/>
            <person name="Banfield J.F."/>
        </authorList>
    </citation>
    <scope>NUCLEOTIDE SEQUENCE [LARGE SCALE GENOMIC DNA]</scope>
</reference>
<dbReference type="PATRIC" id="fig|1618356.3.peg.224"/>
<evidence type="ECO:0000259" key="12">
    <source>
        <dbReference type="Pfam" id="PF02163"/>
    </source>
</evidence>
<keyword evidence="5 11" id="KW-0812">Transmembrane</keyword>
<comment type="subcellular location">
    <subcellularLocation>
        <location evidence="2">Membrane</location>
        <topology evidence="2">Multi-pass membrane protein</topology>
    </subcellularLocation>
</comment>
<keyword evidence="10 11" id="KW-0472">Membrane</keyword>
<organism evidence="14 15">
    <name type="scientific">Candidatus Amesbacteria bacterium GW2011_GWA2_42_12</name>
    <dbReference type="NCBI Taxonomy" id="1618356"/>
    <lineage>
        <taxon>Bacteria</taxon>
        <taxon>Candidatus Amesiibacteriota</taxon>
    </lineage>
</organism>
<dbReference type="Pfam" id="PF02163">
    <property type="entry name" value="Peptidase_M50"/>
    <property type="match status" value="1"/>
</dbReference>
<evidence type="ECO:0000256" key="8">
    <source>
        <dbReference type="ARBA" id="ARBA00022989"/>
    </source>
</evidence>
<dbReference type="SUPFAM" id="SSF50156">
    <property type="entry name" value="PDZ domain-like"/>
    <property type="match status" value="1"/>
</dbReference>
<evidence type="ECO:0000256" key="10">
    <source>
        <dbReference type="ARBA" id="ARBA00023136"/>
    </source>
</evidence>
<evidence type="ECO:0000256" key="3">
    <source>
        <dbReference type="ARBA" id="ARBA00007931"/>
    </source>
</evidence>
<dbReference type="Gene3D" id="2.30.42.10">
    <property type="match status" value="1"/>
</dbReference>
<comment type="cofactor">
    <cofactor evidence="1">
        <name>Zn(2+)</name>
        <dbReference type="ChEBI" id="CHEBI:29105"/>
    </cofactor>
</comment>
<evidence type="ECO:0000256" key="7">
    <source>
        <dbReference type="ARBA" id="ARBA00022833"/>
    </source>
</evidence>
<evidence type="ECO:0000313" key="15">
    <source>
        <dbReference type="Proteomes" id="UP000034160"/>
    </source>
</evidence>
<keyword evidence="4 14" id="KW-0645">Protease</keyword>
<sequence>MTFVIFLLVLSVLVLIHELGHFVAARMLGIKVEEFAFGLPFTRHLFQIKRGETMYSVYPVLFGGFVKLYGEDASVGGSQSFWNRGRKHRMLVTGAGVVMNIILALVFFVVLYMAIGVPQSTVNKVTVTTVENDSPAKTAGLLVEDKIVAVEGKQVADGAEFGKIMRSWAGIPVNLTIERGRGIFLLEGVTENTNVQKINISITGRINPPQGQGPLGVGIADFPYLQVDKCSTLNAKCSINAMGAGIKTTGIWVGRVFDGLRGIGKSLAAGKNPEGVSGVIGIYQLTDVVSQGGFWPVIELMAILSVNLAVFNILPIPALDGGRMLFIWIEWARRKRITSELEQRINSIGMTVLIILMILITLQDVVRTGVVDKLWKLIY</sequence>
<protein>
    <submittedName>
        <fullName evidence="14">Membrane-associated zinc metalloprotease</fullName>
    </submittedName>
</protein>
<feature type="transmembrane region" description="Helical" evidence="11">
    <location>
        <begin position="345"/>
        <end position="366"/>
    </location>
</feature>
<evidence type="ECO:0000256" key="5">
    <source>
        <dbReference type="ARBA" id="ARBA00022692"/>
    </source>
</evidence>
<keyword evidence="8 11" id="KW-1133">Transmembrane helix</keyword>
<feature type="transmembrane region" description="Helical" evidence="11">
    <location>
        <begin position="293"/>
        <end position="314"/>
    </location>
</feature>
<proteinExistence type="inferred from homology"/>
<dbReference type="PANTHER" id="PTHR42837:SF2">
    <property type="entry name" value="MEMBRANE METALLOPROTEASE ARASP2, CHLOROPLASTIC-RELATED"/>
    <property type="match status" value="1"/>
</dbReference>
<dbReference type="GO" id="GO:0016020">
    <property type="term" value="C:membrane"/>
    <property type="evidence" value="ECO:0007669"/>
    <property type="project" value="UniProtKB-SubCell"/>
</dbReference>
<dbReference type="PANTHER" id="PTHR42837">
    <property type="entry name" value="REGULATOR OF SIGMA-E PROTEASE RSEP"/>
    <property type="match status" value="1"/>
</dbReference>
<evidence type="ECO:0000313" key="14">
    <source>
        <dbReference type="EMBL" id="KKS33026.1"/>
    </source>
</evidence>
<feature type="transmembrane region" description="Helical" evidence="11">
    <location>
        <begin position="91"/>
        <end position="115"/>
    </location>
</feature>
<dbReference type="GO" id="GO:0004222">
    <property type="term" value="F:metalloendopeptidase activity"/>
    <property type="evidence" value="ECO:0007669"/>
    <property type="project" value="InterPro"/>
</dbReference>
<dbReference type="InterPro" id="IPR008915">
    <property type="entry name" value="Peptidase_M50"/>
</dbReference>
<feature type="domain" description="Peptidase M50" evidence="12">
    <location>
        <begin position="6"/>
        <end position="356"/>
    </location>
</feature>
<dbReference type="Pfam" id="PF17820">
    <property type="entry name" value="PDZ_6"/>
    <property type="match status" value="1"/>
</dbReference>
<name>A0A0G1AFX2_9BACT</name>
<comment type="caution">
    <text evidence="14">The sequence shown here is derived from an EMBL/GenBank/DDBJ whole genome shotgun (WGS) entry which is preliminary data.</text>
</comment>
<evidence type="ECO:0000256" key="4">
    <source>
        <dbReference type="ARBA" id="ARBA00022670"/>
    </source>
</evidence>
<evidence type="ECO:0000256" key="2">
    <source>
        <dbReference type="ARBA" id="ARBA00004141"/>
    </source>
</evidence>
<dbReference type="InterPro" id="IPR004387">
    <property type="entry name" value="Pept_M50_Zn"/>
</dbReference>
<dbReference type="AlphaFoldDB" id="A0A0G1AFX2"/>
<dbReference type="InterPro" id="IPR036034">
    <property type="entry name" value="PDZ_sf"/>
</dbReference>
<comment type="similarity">
    <text evidence="3">Belongs to the peptidase M50B family.</text>
</comment>
<evidence type="ECO:0000259" key="13">
    <source>
        <dbReference type="Pfam" id="PF17820"/>
    </source>
</evidence>
<dbReference type="Proteomes" id="UP000034160">
    <property type="component" value="Unassembled WGS sequence"/>
</dbReference>